<protein>
    <submittedName>
        <fullName evidence="1">Uncharacterized protein</fullName>
    </submittedName>
</protein>
<dbReference type="AlphaFoldDB" id="A0A401Z4W2"/>
<organism evidence="1 2">
    <name type="scientific">Embleya hyalina</name>
    <dbReference type="NCBI Taxonomy" id="516124"/>
    <lineage>
        <taxon>Bacteria</taxon>
        <taxon>Bacillati</taxon>
        <taxon>Actinomycetota</taxon>
        <taxon>Actinomycetes</taxon>
        <taxon>Kitasatosporales</taxon>
        <taxon>Streptomycetaceae</taxon>
        <taxon>Embleya</taxon>
    </lineage>
</organism>
<proteinExistence type="predicted"/>
<name>A0A401Z4W2_9ACTN</name>
<reference evidence="1 2" key="1">
    <citation type="submission" date="2018-12" db="EMBL/GenBank/DDBJ databases">
        <title>Draft genome sequence of Embleya hyalina NBRC 13850T.</title>
        <authorList>
            <person name="Komaki H."/>
            <person name="Hosoyama A."/>
            <person name="Kimura A."/>
            <person name="Ichikawa N."/>
            <person name="Tamura T."/>
        </authorList>
    </citation>
    <scope>NUCLEOTIDE SEQUENCE [LARGE SCALE GENOMIC DNA]</scope>
    <source>
        <strain evidence="1 2">NBRC 13850</strain>
    </source>
</reference>
<evidence type="ECO:0000313" key="1">
    <source>
        <dbReference type="EMBL" id="GCE01902.1"/>
    </source>
</evidence>
<evidence type="ECO:0000313" key="2">
    <source>
        <dbReference type="Proteomes" id="UP000286931"/>
    </source>
</evidence>
<sequence length="125" mass="14086">MGFPVSGGRPCGWCDAWVYERFRRSVRRRPHDPPRRPVVAGAGVSYGVEYHVEAEAIRRTLPAAARRAWAELERRLRHDPWTAGARMSGGLRDTLEAAFAAHGFATYIVQENRVMVSVINLVWIG</sequence>
<dbReference type="Proteomes" id="UP000286931">
    <property type="component" value="Unassembled WGS sequence"/>
</dbReference>
<gene>
    <name evidence="1" type="ORF">EHYA_09677</name>
</gene>
<comment type="caution">
    <text evidence="1">The sequence shown here is derived from an EMBL/GenBank/DDBJ whole genome shotgun (WGS) entry which is preliminary data.</text>
</comment>
<accession>A0A401Z4W2</accession>
<keyword evidence="2" id="KW-1185">Reference proteome</keyword>
<dbReference type="EMBL" id="BIFH01000054">
    <property type="protein sequence ID" value="GCE01902.1"/>
    <property type="molecule type" value="Genomic_DNA"/>
</dbReference>